<dbReference type="Pfam" id="PF01106">
    <property type="entry name" value="NifU"/>
    <property type="match status" value="1"/>
</dbReference>
<dbReference type="Gene3D" id="3.30.300.130">
    <property type="entry name" value="Fe-S cluster assembly (FSCA)"/>
    <property type="match status" value="1"/>
</dbReference>
<dbReference type="PANTHER" id="PTHR11178">
    <property type="entry name" value="IRON-SULFUR CLUSTER SCAFFOLD PROTEIN NFU-RELATED"/>
    <property type="match status" value="1"/>
</dbReference>
<dbReference type="GO" id="GO:0016226">
    <property type="term" value="P:iron-sulfur cluster assembly"/>
    <property type="evidence" value="ECO:0007669"/>
    <property type="project" value="InterPro"/>
</dbReference>
<dbReference type="SUPFAM" id="SSF110836">
    <property type="entry name" value="Hypothetical protein SAV1430"/>
    <property type="match status" value="1"/>
</dbReference>
<feature type="domain" description="Scaffold protein Nfu/NifU N-terminal" evidence="1">
    <location>
        <begin position="8"/>
        <end position="94"/>
    </location>
</feature>
<dbReference type="InterPro" id="IPR034904">
    <property type="entry name" value="FSCA_dom_sf"/>
</dbReference>
<dbReference type="PANTHER" id="PTHR11178:SF51">
    <property type="entry name" value="FE_S BIOGENESIS PROTEIN NFUA"/>
    <property type="match status" value="1"/>
</dbReference>
<dbReference type="EMBL" id="UINC01041375">
    <property type="protein sequence ID" value="SVB42552.1"/>
    <property type="molecule type" value="Genomic_DNA"/>
</dbReference>
<evidence type="ECO:0000259" key="1">
    <source>
        <dbReference type="SMART" id="SM00932"/>
    </source>
</evidence>
<dbReference type="Gene3D" id="3.30.1370.70">
    <property type="entry name" value="Scaffold protein Nfu/NifU, N-terminal domain"/>
    <property type="match status" value="1"/>
</dbReference>
<organism evidence="2">
    <name type="scientific">marine metagenome</name>
    <dbReference type="NCBI Taxonomy" id="408172"/>
    <lineage>
        <taxon>unclassified sequences</taxon>
        <taxon>metagenomes</taxon>
        <taxon>ecological metagenomes</taxon>
    </lineage>
</organism>
<dbReference type="GO" id="GO:0005506">
    <property type="term" value="F:iron ion binding"/>
    <property type="evidence" value="ECO:0007669"/>
    <property type="project" value="InterPro"/>
</dbReference>
<dbReference type="AlphaFoldDB" id="A0A382DWT2"/>
<dbReference type="InterPro" id="IPR036498">
    <property type="entry name" value="Nfu/NifU_N_sf"/>
</dbReference>
<dbReference type="InterPro" id="IPR001075">
    <property type="entry name" value="NIF_FeS_clus_asmbl_NifU_C"/>
</dbReference>
<dbReference type="GO" id="GO:0051536">
    <property type="term" value="F:iron-sulfur cluster binding"/>
    <property type="evidence" value="ECO:0007669"/>
    <property type="project" value="InterPro"/>
</dbReference>
<dbReference type="SMART" id="SM00932">
    <property type="entry name" value="Nfu_N"/>
    <property type="match status" value="1"/>
</dbReference>
<sequence length="241" mass="24903">MLAQEIKIRGEPTADPQKCRFILETEVLSRSPVNFDKDSNTEKAPLAKLLLELPYIAEVSISGSAVTLTGDNVESWPAIGKEIGGVIRNQIKTGEPAVEEEVMDIGDADLFTQVNLLIKNDVNPSIASHGGVITLHSVNDGKAFVTMGGGCQGCSASSVTLKQGVESYIVAKIDEVNEIVDITNHSEGVNPYYTEPLPQQSTGGSCGCSSGSGSGGGCGCSTGEGHGDGHSHGGGGCGCNH</sequence>
<evidence type="ECO:0000313" key="2">
    <source>
        <dbReference type="EMBL" id="SVB42552.1"/>
    </source>
</evidence>
<gene>
    <name evidence="2" type="ORF">METZ01_LOCUS195406</name>
</gene>
<dbReference type="SUPFAM" id="SSF117916">
    <property type="entry name" value="Fe-S cluster assembly (FSCA) domain-like"/>
    <property type="match status" value="1"/>
</dbReference>
<reference evidence="2" key="1">
    <citation type="submission" date="2018-05" db="EMBL/GenBank/DDBJ databases">
        <authorList>
            <person name="Lanie J.A."/>
            <person name="Ng W.-L."/>
            <person name="Kazmierczak K.M."/>
            <person name="Andrzejewski T.M."/>
            <person name="Davidsen T.M."/>
            <person name="Wayne K.J."/>
            <person name="Tettelin H."/>
            <person name="Glass J.I."/>
            <person name="Rusch D."/>
            <person name="Podicherti R."/>
            <person name="Tsui H.-C.T."/>
            <person name="Winkler M.E."/>
        </authorList>
    </citation>
    <scope>NUCLEOTIDE SEQUENCE</scope>
</reference>
<dbReference type="InterPro" id="IPR014824">
    <property type="entry name" value="Nfu/NifU_N"/>
</dbReference>
<proteinExistence type="predicted"/>
<name>A0A382DWT2_9ZZZZ</name>
<accession>A0A382DWT2</accession>
<dbReference type="Pfam" id="PF08712">
    <property type="entry name" value="Nfu_N"/>
    <property type="match status" value="1"/>
</dbReference>
<protein>
    <recommendedName>
        <fullName evidence="1">Scaffold protein Nfu/NifU N-terminal domain-containing protein</fullName>
    </recommendedName>
</protein>